<evidence type="ECO:0000256" key="1">
    <source>
        <dbReference type="ARBA" id="ARBA00006739"/>
    </source>
</evidence>
<dbReference type="SUPFAM" id="SSF53448">
    <property type="entry name" value="Nucleotide-diphospho-sugar transferases"/>
    <property type="match status" value="1"/>
</dbReference>
<dbReference type="EMBL" id="CZKA01000057">
    <property type="protein sequence ID" value="CUR59422.1"/>
    <property type="molecule type" value="Genomic_DNA"/>
</dbReference>
<gene>
    <name evidence="5" type="ORF">NOCA2600002</name>
</gene>
<evidence type="ECO:0000256" key="3">
    <source>
        <dbReference type="ARBA" id="ARBA00022679"/>
    </source>
</evidence>
<name>A0A2P2CEK1_9ZZZZ</name>
<organism evidence="5">
    <name type="scientific">metagenome</name>
    <dbReference type="NCBI Taxonomy" id="256318"/>
    <lineage>
        <taxon>unclassified sequences</taxon>
        <taxon>metagenomes</taxon>
    </lineage>
</organism>
<evidence type="ECO:0000313" key="5">
    <source>
        <dbReference type="EMBL" id="CUR59422.1"/>
    </source>
</evidence>
<dbReference type="GO" id="GO:0016757">
    <property type="term" value="F:glycosyltransferase activity"/>
    <property type="evidence" value="ECO:0007669"/>
    <property type="project" value="UniProtKB-KW"/>
</dbReference>
<reference evidence="5" key="1">
    <citation type="submission" date="2015-08" db="EMBL/GenBank/DDBJ databases">
        <authorList>
            <person name="Babu N.S."/>
            <person name="Beckwith C.J."/>
            <person name="Beseler K.G."/>
            <person name="Brison A."/>
            <person name="Carone J.V."/>
            <person name="Caskin T.P."/>
            <person name="Diamond M."/>
            <person name="Durham M.E."/>
            <person name="Foxe J.M."/>
            <person name="Go M."/>
            <person name="Henderson B.A."/>
            <person name="Jones I.B."/>
            <person name="McGettigan J.A."/>
            <person name="Micheletti S.J."/>
            <person name="Nasrallah M.E."/>
            <person name="Ortiz D."/>
            <person name="Piller C.R."/>
            <person name="Privatt S.R."/>
            <person name="Schneider S.L."/>
            <person name="Sharp S."/>
            <person name="Smith T.C."/>
            <person name="Stanton J.D."/>
            <person name="Ullery H.E."/>
            <person name="Wilson R.J."/>
            <person name="Serrano M.G."/>
            <person name="Buck G."/>
            <person name="Lee V."/>
            <person name="Wang Y."/>
            <person name="Carvalho R."/>
            <person name="Voegtly L."/>
            <person name="Shi R."/>
            <person name="Duckworth R."/>
            <person name="Johnson A."/>
            <person name="Loviza R."/>
            <person name="Walstead R."/>
            <person name="Shah Z."/>
            <person name="Kiflezghi M."/>
            <person name="Wade K."/>
            <person name="Ball S.L."/>
            <person name="Bradley K.W."/>
            <person name="Asai D.J."/>
            <person name="Bowman C.A."/>
            <person name="Russell D.A."/>
            <person name="Pope W.H."/>
            <person name="Jacobs-Sera D."/>
            <person name="Hendrix R.W."/>
            <person name="Hatfull G.F."/>
        </authorList>
    </citation>
    <scope>NUCLEOTIDE SEQUENCE</scope>
</reference>
<sequence length="318" mass="35055">MYGVPGPASTPRIVAVVVTFNRRPLVERLIERLRHIAGLSEIVVVDNASTDGTAEWVSTTSTAEETSSTSAVPVRLVALETNTGGAGGFNAGMQAALEHDADLVWLMDDDGVPEPDCLAILLPLIERGYEFVGPVVVTEGQEDELVFPIRIPGTARVLHRTDDVGDAATDGLLDKVVIPFNGVLLTRGLIERIGLVDAKYFIWGDDVEYLWRAERDGARIATAVDARFVHPSVGDLGTPMAFGQTYNHSPSELKAYCMGRNNVVNLRTYRGNLHALAFVAKTIWFYVVTRRDLRRLRLSLVAMTDGWRGRWGRHVRYL</sequence>
<dbReference type="InterPro" id="IPR001173">
    <property type="entry name" value="Glyco_trans_2-like"/>
</dbReference>
<protein>
    <submittedName>
        <fullName evidence="5">Putative glycosyl transferase, group 2 family</fullName>
    </submittedName>
</protein>
<keyword evidence="3 5" id="KW-0808">Transferase</keyword>
<dbReference type="InterPro" id="IPR029044">
    <property type="entry name" value="Nucleotide-diphossugar_trans"/>
</dbReference>
<keyword evidence="2" id="KW-0328">Glycosyltransferase</keyword>
<dbReference type="PANTHER" id="PTHR43179">
    <property type="entry name" value="RHAMNOSYLTRANSFERASE WBBL"/>
    <property type="match status" value="1"/>
</dbReference>
<feature type="domain" description="Glycosyltransferase 2-like" evidence="4">
    <location>
        <begin position="16"/>
        <end position="147"/>
    </location>
</feature>
<evidence type="ECO:0000256" key="2">
    <source>
        <dbReference type="ARBA" id="ARBA00022676"/>
    </source>
</evidence>
<dbReference type="PANTHER" id="PTHR43179:SF12">
    <property type="entry name" value="GALACTOFURANOSYLTRANSFERASE GLFT2"/>
    <property type="match status" value="1"/>
</dbReference>
<accession>A0A2P2CEK1</accession>
<dbReference type="Gene3D" id="3.90.550.10">
    <property type="entry name" value="Spore Coat Polysaccharide Biosynthesis Protein SpsA, Chain A"/>
    <property type="match status" value="1"/>
</dbReference>
<proteinExistence type="inferred from homology"/>
<comment type="similarity">
    <text evidence="1">Belongs to the glycosyltransferase 2 family.</text>
</comment>
<dbReference type="AlphaFoldDB" id="A0A2P2CEK1"/>
<dbReference type="Pfam" id="PF00535">
    <property type="entry name" value="Glycos_transf_2"/>
    <property type="match status" value="1"/>
</dbReference>
<evidence type="ECO:0000259" key="4">
    <source>
        <dbReference type="Pfam" id="PF00535"/>
    </source>
</evidence>